<dbReference type="Proteomes" id="UP000593765">
    <property type="component" value="Chromosome"/>
</dbReference>
<feature type="domain" description="Phosphatidic acid phosphatase type 2/haloperoxidase" evidence="8">
    <location>
        <begin position="72"/>
        <end position="183"/>
    </location>
</feature>
<comment type="subcellular location">
    <subcellularLocation>
        <location evidence="1">Cell membrane</location>
        <topology evidence="1">Multi-pass membrane protein</topology>
    </subcellularLocation>
</comment>
<keyword evidence="2" id="KW-1003">Cell membrane</keyword>
<dbReference type="GO" id="GO:0005886">
    <property type="term" value="C:plasma membrane"/>
    <property type="evidence" value="ECO:0007669"/>
    <property type="project" value="UniProtKB-SubCell"/>
</dbReference>
<evidence type="ECO:0000256" key="7">
    <source>
        <dbReference type="SAM" id="Phobius"/>
    </source>
</evidence>
<dbReference type="Gene3D" id="1.20.144.10">
    <property type="entry name" value="Phosphatidic acid phosphatase type 2/haloperoxidase"/>
    <property type="match status" value="1"/>
</dbReference>
<organism evidence="9 10">
    <name type="scientific">Humisphaera borealis</name>
    <dbReference type="NCBI Taxonomy" id="2807512"/>
    <lineage>
        <taxon>Bacteria</taxon>
        <taxon>Pseudomonadati</taxon>
        <taxon>Planctomycetota</taxon>
        <taxon>Phycisphaerae</taxon>
        <taxon>Tepidisphaerales</taxon>
        <taxon>Tepidisphaeraceae</taxon>
        <taxon>Humisphaera</taxon>
    </lineage>
</organism>
<evidence type="ECO:0000259" key="8">
    <source>
        <dbReference type="SMART" id="SM00014"/>
    </source>
</evidence>
<dbReference type="Pfam" id="PF01569">
    <property type="entry name" value="PAP2"/>
    <property type="match status" value="1"/>
</dbReference>
<dbReference type="KEGG" id="hbs:IPV69_17835"/>
<gene>
    <name evidence="9" type="ORF">IPV69_17835</name>
</gene>
<evidence type="ECO:0000256" key="6">
    <source>
        <dbReference type="ARBA" id="ARBA00023136"/>
    </source>
</evidence>
<dbReference type="AlphaFoldDB" id="A0A7M2WU96"/>
<feature type="transmembrane region" description="Helical" evidence="7">
    <location>
        <begin position="44"/>
        <end position="64"/>
    </location>
</feature>
<dbReference type="GO" id="GO:0016787">
    <property type="term" value="F:hydrolase activity"/>
    <property type="evidence" value="ECO:0007669"/>
    <property type="project" value="UniProtKB-KW"/>
</dbReference>
<protein>
    <submittedName>
        <fullName evidence="9">Phosphatase PAP2 family protein</fullName>
    </submittedName>
</protein>
<sequence>MGFSWTLFLTLLAACGIMMLLEWRGVPTTLSLTFKGDIKRESRWLAQYGQAVCTVVAAVLVWQLDHANRHRAVPVLVATFGATLVATVIKKSFSRVRPGRENAGKFLGPSLKHGNYKESFPSSHSACAVALSATLAVMYPPAAITLWALALGCAVLRYLLDAHWPSDVLGGIALGYGCAHLALFVFGA</sequence>
<evidence type="ECO:0000256" key="5">
    <source>
        <dbReference type="ARBA" id="ARBA00022989"/>
    </source>
</evidence>
<dbReference type="SUPFAM" id="SSF48317">
    <property type="entry name" value="Acid phosphatase/Vanadium-dependent haloperoxidase"/>
    <property type="match status" value="1"/>
</dbReference>
<keyword evidence="5 7" id="KW-1133">Transmembrane helix</keyword>
<reference evidence="9 10" key="1">
    <citation type="submission" date="2020-10" db="EMBL/GenBank/DDBJ databases">
        <title>Wide distribution of Phycisphaera-like planctomycetes from WD2101 soil group in peatlands and genome analysis of the first cultivated representative.</title>
        <authorList>
            <person name="Dedysh S.N."/>
            <person name="Beletsky A.V."/>
            <person name="Ivanova A."/>
            <person name="Kulichevskaya I.S."/>
            <person name="Suzina N.E."/>
            <person name="Philippov D.A."/>
            <person name="Rakitin A.L."/>
            <person name="Mardanov A.V."/>
            <person name="Ravin N.V."/>
        </authorList>
    </citation>
    <scope>NUCLEOTIDE SEQUENCE [LARGE SCALE GENOMIC DNA]</scope>
    <source>
        <strain evidence="9 10">M1803</strain>
    </source>
</reference>
<keyword evidence="3 7" id="KW-0812">Transmembrane</keyword>
<feature type="transmembrane region" description="Helical" evidence="7">
    <location>
        <begin position="70"/>
        <end position="89"/>
    </location>
</feature>
<evidence type="ECO:0000313" key="9">
    <source>
        <dbReference type="EMBL" id="QOV88110.1"/>
    </source>
</evidence>
<keyword evidence="10" id="KW-1185">Reference proteome</keyword>
<dbReference type="InterPro" id="IPR036938">
    <property type="entry name" value="PAP2/HPO_sf"/>
</dbReference>
<dbReference type="InterPro" id="IPR000326">
    <property type="entry name" value="PAP2/HPO"/>
</dbReference>
<evidence type="ECO:0000256" key="1">
    <source>
        <dbReference type="ARBA" id="ARBA00004651"/>
    </source>
</evidence>
<proteinExistence type="predicted"/>
<dbReference type="RefSeq" id="WP_206291079.1">
    <property type="nucleotide sequence ID" value="NZ_CP063458.1"/>
</dbReference>
<keyword evidence="4" id="KW-0378">Hydrolase</keyword>
<evidence type="ECO:0000256" key="3">
    <source>
        <dbReference type="ARBA" id="ARBA00022692"/>
    </source>
</evidence>
<dbReference type="SMART" id="SM00014">
    <property type="entry name" value="acidPPc"/>
    <property type="match status" value="1"/>
</dbReference>
<evidence type="ECO:0000256" key="2">
    <source>
        <dbReference type="ARBA" id="ARBA00022475"/>
    </source>
</evidence>
<evidence type="ECO:0000313" key="10">
    <source>
        <dbReference type="Proteomes" id="UP000593765"/>
    </source>
</evidence>
<accession>A0A7M2WU96</accession>
<name>A0A7M2WU96_9BACT</name>
<feature type="transmembrane region" description="Helical" evidence="7">
    <location>
        <begin position="126"/>
        <end position="148"/>
    </location>
</feature>
<keyword evidence="6 7" id="KW-0472">Membrane</keyword>
<dbReference type="PANTHER" id="PTHR14969:SF62">
    <property type="entry name" value="DECAPRENYLPHOSPHORYL-5-PHOSPHORIBOSE PHOSPHATASE RV3807C-RELATED"/>
    <property type="match status" value="1"/>
</dbReference>
<feature type="transmembrane region" description="Helical" evidence="7">
    <location>
        <begin position="6"/>
        <end position="23"/>
    </location>
</feature>
<dbReference type="EMBL" id="CP063458">
    <property type="protein sequence ID" value="QOV88110.1"/>
    <property type="molecule type" value="Genomic_DNA"/>
</dbReference>
<dbReference type="PANTHER" id="PTHR14969">
    <property type="entry name" value="SPHINGOSINE-1-PHOSPHATE PHOSPHOHYDROLASE"/>
    <property type="match status" value="1"/>
</dbReference>
<evidence type="ECO:0000256" key="4">
    <source>
        <dbReference type="ARBA" id="ARBA00022801"/>
    </source>
</evidence>
<feature type="transmembrane region" description="Helical" evidence="7">
    <location>
        <begin position="168"/>
        <end position="186"/>
    </location>
</feature>